<evidence type="ECO:0000313" key="1">
    <source>
        <dbReference type="EMBL" id="TCD29640.1"/>
    </source>
</evidence>
<dbReference type="Proteomes" id="UP000293925">
    <property type="component" value="Unassembled WGS sequence"/>
</dbReference>
<comment type="caution">
    <text evidence="1">The sequence shown here is derived from an EMBL/GenBank/DDBJ whole genome shotgun (WGS) entry which is preliminary data.</text>
</comment>
<keyword evidence="2" id="KW-1185">Reference proteome</keyword>
<reference evidence="1 2" key="1">
    <citation type="submission" date="2019-02" db="EMBL/GenBank/DDBJ databases">
        <title>Pedobacter sp. RP-3-21 sp. nov., isolated from Arctic soil.</title>
        <authorList>
            <person name="Dahal R.H."/>
        </authorList>
    </citation>
    <scope>NUCLEOTIDE SEQUENCE [LARGE SCALE GENOMIC DNA]</scope>
    <source>
        <strain evidence="1 2">RP-3-21</strain>
    </source>
</reference>
<gene>
    <name evidence="1" type="ORF">EZ456_01085</name>
</gene>
<dbReference type="OrthoDB" id="765333at2"/>
<protein>
    <submittedName>
        <fullName evidence="1">Uncharacterized protein</fullName>
    </submittedName>
</protein>
<accession>A0A4R0Q4K2</accession>
<name>A0A4R0Q4K2_9SPHI</name>
<proteinExistence type="predicted"/>
<evidence type="ECO:0000313" key="2">
    <source>
        <dbReference type="Proteomes" id="UP000293925"/>
    </source>
</evidence>
<dbReference type="EMBL" id="SJSO01000001">
    <property type="protein sequence ID" value="TCD29640.1"/>
    <property type="molecule type" value="Genomic_DNA"/>
</dbReference>
<sequence>MKRILIILFASILGLASCKKDPKQPETVDTAATITFDGNLNTVSGTYSSYVSTTPPLIKGTGTVKIVITYSGDVKTLLFTTPTGTVVNNLGTATVSGGSYTFTKLVKDLRGAADAPLPTSGTSGAVVLTVTATLGNGQTVKRFFTINITG</sequence>
<dbReference type="RefSeq" id="WP_131526534.1">
    <property type="nucleotide sequence ID" value="NZ_SJSO01000001.1"/>
</dbReference>
<organism evidence="1 2">
    <name type="scientific">Pedobacter psychrodurus</name>
    <dbReference type="NCBI Taxonomy" id="2530456"/>
    <lineage>
        <taxon>Bacteria</taxon>
        <taxon>Pseudomonadati</taxon>
        <taxon>Bacteroidota</taxon>
        <taxon>Sphingobacteriia</taxon>
        <taxon>Sphingobacteriales</taxon>
        <taxon>Sphingobacteriaceae</taxon>
        <taxon>Pedobacter</taxon>
    </lineage>
</organism>
<dbReference type="PROSITE" id="PS51257">
    <property type="entry name" value="PROKAR_LIPOPROTEIN"/>
    <property type="match status" value="1"/>
</dbReference>
<dbReference type="AlphaFoldDB" id="A0A4R0Q4K2"/>